<proteinExistence type="inferred from homology"/>
<evidence type="ECO:0000313" key="11">
    <source>
        <dbReference type="Proteomes" id="UP000594263"/>
    </source>
</evidence>
<dbReference type="SUPFAM" id="SSF54171">
    <property type="entry name" value="DNA-binding domain"/>
    <property type="match status" value="1"/>
</dbReference>
<evidence type="ECO:0000313" key="10">
    <source>
        <dbReference type="EnsemblPlants" id="Kaladp1295s0016.1.v1.1.CDS.1"/>
    </source>
</evidence>
<dbReference type="InterPro" id="IPR001471">
    <property type="entry name" value="AP2/ERF_dom"/>
</dbReference>
<feature type="region of interest" description="Disordered" evidence="8">
    <location>
        <begin position="108"/>
        <end position="143"/>
    </location>
</feature>
<evidence type="ECO:0000256" key="1">
    <source>
        <dbReference type="ARBA" id="ARBA00004123"/>
    </source>
</evidence>
<feature type="domain" description="AP2/ERF" evidence="9">
    <location>
        <begin position="23"/>
        <end position="80"/>
    </location>
</feature>
<dbReference type="InterPro" id="IPR051032">
    <property type="entry name" value="AP2/ERF_TF_ERF_subfamily"/>
</dbReference>
<evidence type="ECO:0000256" key="8">
    <source>
        <dbReference type="SAM" id="MobiDB-lite"/>
    </source>
</evidence>
<dbReference type="Gramene" id="Kaladp1295s0016.1.v1.1">
    <property type="protein sequence ID" value="Kaladp1295s0016.1.v1.1.CDS.1"/>
    <property type="gene ID" value="Kaladp1295s0016.v1.1"/>
</dbReference>
<dbReference type="Pfam" id="PF00847">
    <property type="entry name" value="AP2"/>
    <property type="match status" value="1"/>
</dbReference>
<dbReference type="PANTHER" id="PTHR31985:SF130">
    <property type="entry name" value="ETHYLENE-RESPONSIVE TRANSCRIPTION FACTOR ERF034"/>
    <property type="match status" value="1"/>
</dbReference>
<evidence type="ECO:0000256" key="6">
    <source>
        <dbReference type="ARBA" id="ARBA00023242"/>
    </source>
</evidence>
<keyword evidence="5" id="KW-0804">Transcription</keyword>
<reference evidence="10" key="1">
    <citation type="submission" date="2021-01" db="UniProtKB">
        <authorList>
            <consortium name="EnsemblPlants"/>
        </authorList>
    </citation>
    <scope>IDENTIFICATION</scope>
</reference>
<dbReference type="InterPro" id="IPR036955">
    <property type="entry name" value="AP2/ERF_dom_sf"/>
</dbReference>
<dbReference type="PANTHER" id="PTHR31985">
    <property type="entry name" value="ETHYLENE-RESPONSIVE TRANSCRIPTION FACTOR ERF042-RELATED"/>
    <property type="match status" value="1"/>
</dbReference>
<organism evidence="10 11">
    <name type="scientific">Kalanchoe fedtschenkoi</name>
    <name type="common">Lavender scallops</name>
    <name type="synonym">South American air plant</name>
    <dbReference type="NCBI Taxonomy" id="63787"/>
    <lineage>
        <taxon>Eukaryota</taxon>
        <taxon>Viridiplantae</taxon>
        <taxon>Streptophyta</taxon>
        <taxon>Embryophyta</taxon>
        <taxon>Tracheophyta</taxon>
        <taxon>Spermatophyta</taxon>
        <taxon>Magnoliopsida</taxon>
        <taxon>eudicotyledons</taxon>
        <taxon>Gunneridae</taxon>
        <taxon>Pentapetalae</taxon>
        <taxon>Saxifragales</taxon>
        <taxon>Crassulaceae</taxon>
        <taxon>Kalanchoe</taxon>
    </lineage>
</organism>
<comment type="similarity">
    <text evidence="7">Belongs to the AP2/ERF transcription factor family. ERF subfamily.</text>
</comment>
<evidence type="ECO:0000256" key="2">
    <source>
        <dbReference type="ARBA" id="ARBA00023015"/>
    </source>
</evidence>
<dbReference type="PRINTS" id="PR00367">
    <property type="entry name" value="ETHRSPELEMNT"/>
</dbReference>
<evidence type="ECO:0000259" key="9">
    <source>
        <dbReference type="PROSITE" id="PS51032"/>
    </source>
</evidence>
<evidence type="ECO:0000256" key="3">
    <source>
        <dbReference type="ARBA" id="ARBA00023125"/>
    </source>
</evidence>
<accession>A0A7N0VMT0</accession>
<name>A0A7N0VMT0_KALFE</name>
<keyword evidence="3" id="KW-0238">DNA-binding</keyword>
<keyword evidence="6" id="KW-0539">Nucleus</keyword>
<keyword evidence="11" id="KW-1185">Reference proteome</keyword>
<dbReference type="GO" id="GO:0005634">
    <property type="term" value="C:nucleus"/>
    <property type="evidence" value="ECO:0007669"/>
    <property type="project" value="UniProtKB-SubCell"/>
</dbReference>
<dbReference type="SMART" id="SM00380">
    <property type="entry name" value="AP2"/>
    <property type="match status" value="1"/>
</dbReference>
<feature type="compositionally biased region" description="Basic and acidic residues" evidence="8">
    <location>
        <begin position="1"/>
        <end position="13"/>
    </location>
</feature>
<dbReference type="GO" id="GO:0003677">
    <property type="term" value="F:DNA binding"/>
    <property type="evidence" value="ECO:0007669"/>
    <property type="project" value="UniProtKB-KW"/>
</dbReference>
<keyword evidence="2" id="KW-0805">Transcription regulation</keyword>
<dbReference type="PROSITE" id="PS51032">
    <property type="entry name" value="AP2_ERF"/>
    <property type="match status" value="1"/>
</dbReference>
<dbReference type="GO" id="GO:0003700">
    <property type="term" value="F:DNA-binding transcription factor activity"/>
    <property type="evidence" value="ECO:0007669"/>
    <property type="project" value="InterPro"/>
</dbReference>
<comment type="subcellular location">
    <subcellularLocation>
        <location evidence="1">Nucleus</location>
    </subcellularLocation>
</comment>
<evidence type="ECO:0000256" key="7">
    <source>
        <dbReference type="ARBA" id="ARBA00024343"/>
    </source>
</evidence>
<dbReference type="Gene3D" id="3.30.730.10">
    <property type="entry name" value="AP2/ERF domain"/>
    <property type="match status" value="1"/>
</dbReference>
<evidence type="ECO:0000256" key="4">
    <source>
        <dbReference type="ARBA" id="ARBA00023159"/>
    </source>
</evidence>
<protein>
    <recommendedName>
        <fullName evidence="9">AP2/ERF domain-containing protein</fullName>
    </recommendedName>
</protein>
<dbReference type="CDD" id="cd00018">
    <property type="entry name" value="AP2"/>
    <property type="match status" value="1"/>
</dbReference>
<dbReference type="FunFam" id="3.30.730.10:FF:000001">
    <property type="entry name" value="Ethylene-responsive transcription factor 2"/>
    <property type="match status" value="1"/>
</dbReference>
<dbReference type="OMA" id="ASWEASI"/>
<feature type="compositionally biased region" description="Low complexity" evidence="8">
    <location>
        <begin position="117"/>
        <end position="134"/>
    </location>
</feature>
<feature type="region of interest" description="Disordered" evidence="8">
    <location>
        <begin position="1"/>
        <end position="25"/>
    </location>
</feature>
<evidence type="ECO:0000256" key="5">
    <source>
        <dbReference type="ARBA" id="ARBA00023163"/>
    </source>
</evidence>
<dbReference type="InterPro" id="IPR016177">
    <property type="entry name" value="DNA-bd_dom_sf"/>
</dbReference>
<dbReference type="AlphaFoldDB" id="A0A7N0VMT0"/>
<dbReference type="EnsemblPlants" id="Kaladp1295s0016.1.v1.1">
    <property type="protein sequence ID" value="Kaladp1295s0016.1.v1.1.CDS.1"/>
    <property type="gene ID" value="Kaladp1295s0016.v1.1"/>
</dbReference>
<keyword evidence="4" id="KW-0010">Activator</keyword>
<dbReference type="Proteomes" id="UP000594263">
    <property type="component" value="Unplaced"/>
</dbReference>
<sequence length="196" mass="21459">MEQVGKTREEEGKNSNSSMHHPKYLGVRKRAWGKWVSEIREPRKKSRIWLGTFQTAEMAAIAHDVAALAIKGGKVRLNFPDLARELPRPATADPKDIQAAAAQAATYKLSASGEQESPAAASSDNSPATTASPTCTHSESRNSDSVAHSSFDDAFFDTLPDLFDNLSSEADIYESLESSCFLQKDFCWASGEWFIA</sequence>